<evidence type="ECO:0000259" key="2">
    <source>
        <dbReference type="PROSITE" id="PS50110"/>
    </source>
</evidence>
<dbReference type="InterPro" id="IPR001789">
    <property type="entry name" value="Sig_transdc_resp-reg_receiver"/>
</dbReference>
<dbReference type="InterPro" id="IPR011006">
    <property type="entry name" value="CheY-like_superfamily"/>
</dbReference>
<dbReference type="InterPro" id="IPR007492">
    <property type="entry name" value="LytTR_DNA-bd_dom"/>
</dbReference>
<dbReference type="GO" id="GO:0000156">
    <property type="term" value="F:phosphorelay response regulator activity"/>
    <property type="evidence" value="ECO:0007669"/>
    <property type="project" value="InterPro"/>
</dbReference>
<dbReference type="RefSeq" id="WP_109568196.1">
    <property type="nucleotide sequence ID" value="NZ_CP029463.1"/>
</dbReference>
<keyword evidence="5" id="KW-1185">Reference proteome</keyword>
<protein>
    <submittedName>
        <fullName evidence="4">DNA-binding response regulator</fullName>
    </submittedName>
</protein>
<dbReference type="SUPFAM" id="SSF52172">
    <property type="entry name" value="CheY-like"/>
    <property type="match status" value="1"/>
</dbReference>
<dbReference type="Gene3D" id="2.40.50.1020">
    <property type="entry name" value="LytTr DNA-binding domain"/>
    <property type="match status" value="1"/>
</dbReference>
<evidence type="ECO:0000313" key="4">
    <source>
        <dbReference type="EMBL" id="AWM12787.1"/>
    </source>
</evidence>
<evidence type="ECO:0000256" key="1">
    <source>
        <dbReference type="PROSITE-ProRule" id="PRU00169"/>
    </source>
</evidence>
<keyword evidence="1" id="KW-0597">Phosphoprotein</keyword>
<dbReference type="Gene3D" id="3.40.50.2300">
    <property type="match status" value="1"/>
</dbReference>
<dbReference type="SMART" id="SM00850">
    <property type="entry name" value="LytTR"/>
    <property type="match status" value="1"/>
</dbReference>
<dbReference type="SMART" id="SM00448">
    <property type="entry name" value="REC"/>
    <property type="match status" value="1"/>
</dbReference>
<dbReference type="Pfam" id="PF04397">
    <property type="entry name" value="LytTR"/>
    <property type="match status" value="1"/>
</dbReference>
<accession>A0A2U8QRK0</accession>
<reference evidence="4 5" key="1">
    <citation type="submission" date="2018-05" db="EMBL/GenBank/DDBJ databases">
        <title>Flavobacterium sp. MEBiC07310.</title>
        <authorList>
            <person name="Baek K."/>
        </authorList>
    </citation>
    <scope>NUCLEOTIDE SEQUENCE [LARGE SCALE GENOMIC DNA]</scope>
    <source>
        <strain evidence="4 5">MEBiC07310</strain>
    </source>
</reference>
<dbReference type="EMBL" id="CP029463">
    <property type="protein sequence ID" value="AWM12787.1"/>
    <property type="molecule type" value="Genomic_DNA"/>
</dbReference>
<gene>
    <name evidence="4" type="ORF">DI487_02145</name>
</gene>
<organism evidence="4 5">
    <name type="scientific">Flavobacterium sediminis</name>
    <dbReference type="NCBI Taxonomy" id="2201181"/>
    <lineage>
        <taxon>Bacteria</taxon>
        <taxon>Pseudomonadati</taxon>
        <taxon>Bacteroidota</taxon>
        <taxon>Flavobacteriia</taxon>
        <taxon>Flavobacteriales</taxon>
        <taxon>Flavobacteriaceae</taxon>
        <taxon>Flavobacterium</taxon>
    </lineage>
</organism>
<sequence>MIKVLIVEDELIIAEDIKTILQEQHYNVVGIAMDYKEAIKILNENEKPDLVLLDVNLNETKDGVDLAHYINENYKIPFIFATSYSDSQTLERAKKANPVNYLVKPFKKEQLLSTIEISWHKINNEKPKPEGSSESNTDVVVKDAIFLKDKSRYTKVELEDILWIKSDGNYLEIKTKKKEELIRASLSGFIEKLNSDQFFRTHKSYIVNLKNITNIETSFVLIGDTKIPLSKNYYDDLVKKLNII</sequence>
<dbReference type="InterPro" id="IPR046947">
    <property type="entry name" value="LytR-like"/>
</dbReference>
<evidence type="ECO:0000259" key="3">
    <source>
        <dbReference type="PROSITE" id="PS50930"/>
    </source>
</evidence>
<dbReference type="Pfam" id="PF00072">
    <property type="entry name" value="Response_reg"/>
    <property type="match status" value="1"/>
</dbReference>
<evidence type="ECO:0000313" key="5">
    <source>
        <dbReference type="Proteomes" id="UP000245429"/>
    </source>
</evidence>
<dbReference type="PANTHER" id="PTHR37299:SF1">
    <property type="entry name" value="STAGE 0 SPORULATION PROTEIN A HOMOLOG"/>
    <property type="match status" value="1"/>
</dbReference>
<keyword evidence="4" id="KW-0238">DNA-binding</keyword>
<dbReference type="KEGG" id="fse:DI487_02145"/>
<dbReference type="PROSITE" id="PS50930">
    <property type="entry name" value="HTH_LYTTR"/>
    <property type="match status" value="1"/>
</dbReference>
<dbReference type="Proteomes" id="UP000245429">
    <property type="component" value="Chromosome"/>
</dbReference>
<dbReference type="PROSITE" id="PS50110">
    <property type="entry name" value="RESPONSE_REGULATORY"/>
    <property type="match status" value="1"/>
</dbReference>
<dbReference type="GO" id="GO:0003677">
    <property type="term" value="F:DNA binding"/>
    <property type="evidence" value="ECO:0007669"/>
    <property type="project" value="UniProtKB-KW"/>
</dbReference>
<dbReference type="AlphaFoldDB" id="A0A2U8QRK0"/>
<feature type="domain" description="HTH LytTR-type" evidence="3">
    <location>
        <begin position="145"/>
        <end position="243"/>
    </location>
</feature>
<feature type="domain" description="Response regulatory" evidence="2">
    <location>
        <begin position="3"/>
        <end position="119"/>
    </location>
</feature>
<feature type="modified residue" description="4-aspartylphosphate" evidence="1">
    <location>
        <position position="54"/>
    </location>
</feature>
<name>A0A2U8QRK0_9FLAO</name>
<dbReference type="CDD" id="cd17534">
    <property type="entry name" value="REC_DC-like"/>
    <property type="match status" value="1"/>
</dbReference>
<dbReference type="OrthoDB" id="2962330at2"/>
<dbReference type="PANTHER" id="PTHR37299">
    <property type="entry name" value="TRANSCRIPTIONAL REGULATOR-RELATED"/>
    <property type="match status" value="1"/>
</dbReference>
<proteinExistence type="predicted"/>